<name>A0A078KP51_9GAMM</name>
<sequence length="213" mass="22898">MLRKTTIGLLSVALLPFGFAASAALFLLLLPVFALLFPVTALGGAIVSGGKLAILLFDAILGKPDHRGTNTIFTARNISLVVTQFLFIALAYIPSAAIIAAVAAIVAPLLFITSGVLASYYMSKSFVDFVVPPVEPEYTLIDAFSEKAMMQVSRDSKDEADINDKSISVVQQEPKSKSLDFFSKFRRHFDSEDDSTFSASNSPSMSLSNSKSD</sequence>
<accession>A0A078KP51</accession>
<organism evidence="3 4">
    <name type="scientific">Legionella massiliensis</name>
    <dbReference type="NCBI Taxonomy" id="1034943"/>
    <lineage>
        <taxon>Bacteria</taxon>
        <taxon>Pseudomonadati</taxon>
        <taxon>Pseudomonadota</taxon>
        <taxon>Gammaproteobacteria</taxon>
        <taxon>Legionellales</taxon>
        <taxon>Legionellaceae</taxon>
        <taxon>Legionella</taxon>
    </lineage>
</organism>
<evidence type="ECO:0000256" key="2">
    <source>
        <dbReference type="SAM" id="Phobius"/>
    </source>
</evidence>
<feature type="transmembrane region" description="Helical" evidence="2">
    <location>
        <begin position="73"/>
        <end position="93"/>
    </location>
</feature>
<dbReference type="RefSeq" id="WP_043872755.1">
    <property type="nucleotide sequence ID" value="NZ_CCVW01000001.1"/>
</dbReference>
<feature type="compositionally biased region" description="Low complexity" evidence="1">
    <location>
        <begin position="198"/>
        <end position="213"/>
    </location>
</feature>
<feature type="transmembrane region" description="Helical" evidence="2">
    <location>
        <begin position="35"/>
        <end position="61"/>
    </location>
</feature>
<feature type="transmembrane region" description="Helical" evidence="2">
    <location>
        <begin position="99"/>
        <end position="121"/>
    </location>
</feature>
<keyword evidence="4" id="KW-1185">Reference proteome</keyword>
<protein>
    <submittedName>
        <fullName evidence="3">Uncharacterized protein</fullName>
    </submittedName>
</protein>
<proteinExistence type="predicted"/>
<dbReference type="AlphaFoldDB" id="A0A078KP51"/>
<keyword evidence="2" id="KW-0472">Membrane</keyword>
<keyword evidence="2" id="KW-0812">Transmembrane</keyword>
<dbReference type="Proteomes" id="UP000044071">
    <property type="component" value="Unassembled WGS sequence"/>
</dbReference>
<feature type="transmembrane region" description="Helical" evidence="2">
    <location>
        <begin position="7"/>
        <end position="29"/>
    </location>
</feature>
<evidence type="ECO:0000313" key="3">
    <source>
        <dbReference type="EMBL" id="CDZ76160.1"/>
    </source>
</evidence>
<dbReference type="EMBL" id="CCSB01000001">
    <property type="protein sequence ID" value="CDZ76160.1"/>
    <property type="molecule type" value="Genomic_DNA"/>
</dbReference>
<evidence type="ECO:0000256" key="1">
    <source>
        <dbReference type="SAM" id="MobiDB-lite"/>
    </source>
</evidence>
<reference evidence="3 4" key="1">
    <citation type="submission" date="2014-06" db="EMBL/GenBank/DDBJ databases">
        <authorList>
            <person name="Urmite Genomes Urmite Genomes"/>
        </authorList>
    </citation>
    <scope>NUCLEOTIDE SEQUENCE [LARGE SCALE GENOMIC DNA]</scope>
</reference>
<keyword evidence="2" id="KW-1133">Transmembrane helix</keyword>
<evidence type="ECO:0000313" key="4">
    <source>
        <dbReference type="Proteomes" id="UP000044071"/>
    </source>
</evidence>
<gene>
    <name evidence="3" type="ORF">BN59_00426</name>
</gene>
<feature type="region of interest" description="Disordered" evidence="1">
    <location>
        <begin position="191"/>
        <end position="213"/>
    </location>
</feature>